<feature type="region of interest" description="Disordered" evidence="1">
    <location>
        <begin position="37"/>
        <end position="178"/>
    </location>
</feature>
<feature type="chain" id="PRO_5044820154" evidence="2">
    <location>
        <begin position="20"/>
        <end position="342"/>
    </location>
</feature>
<keyword evidence="2" id="KW-0732">Signal</keyword>
<evidence type="ECO:0000313" key="4">
    <source>
        <dbReference type="Proteomes" id="UP001620626"/>
    </source>
</evidence>
<proteinExistence type="predicted"/>
<dbReference type="Proteomes" id="UP001620626">
    <property type="component" value="Unassembled WGS sequence"/>
</dbReference>
<feature type="compositionally biased region" description="Basic residues" evidence="1">
    <location>
        <begin position="333"/>
        <end position="342"/>
    </location>
</feature>
<feature type="compositionally biased region" description="Low complexity" evidence="1">
    <location>
        <begin position="212"/>
        <end position="222"/>
    </location>
</feature>
<feature type="compositionally biased region" description="Polar residues" evidence="1">
    <location>
        <begin position="39"/>
        <end position="57"/>
    </location>
</feature>
<sequence>MFCLFHFTLFTALYVGALGGMCSSKKEKVHDPLPRYMQPTYSFSQKSNATKSYQSTPEHGYKTPNHDRENLAKLRRTVARNNTIPMSGAKRGGPLAASSSAGSNANSPLITRQAEQKSKYLQQRASDVSPADRLNVPLQQRRQHEMNRSKSTRGMLQLEPTSPRYQQLLTPQQTPQHRAMIKKRFETPPPQLPSPEVVFKQRNNQLRIEGGQQHQQQQQQPQSKRTFTRVNSMGRTQSYANEMKLKHRQRALPSPSPLSVGAQIGDRMKQQQQNHQQNRQIAQLQIDSPRGMFEDKRILDEKTTEEKEELMDSLWEEFNDEKLISQMDNRPKAGNRKKSGSW</sequence>
<comment type="caution">
    <text evidence="3">The sequence shown here is derived from an EMBL/GenBank/DDBJ whole genome shotgun (WGS) entry which is preliminary data.</text>
</comment>
<dbReference type="AlphaFoldDB" id="A0ABD2JYX6"/>
<evidence type="ECO:0000256" key="2">
    <source>
        <dbReference type="SAM" id="SignalP"/>
    </source>
</evidence>
<feature type="region of interest" description="Disordered" evidence="1">
    <location>
        <begin position="320"/>
        <end position="342"/>
    </location>
</feature>
<evidence type="ECO:0000256" key="1">
    <source>
        <dbReference type="SAM" id="MobiDB-lite"/>
    </source>
</evidence>
<feature type="region of interest" description="Disordered" evidence="1">
    <location>
        <begin position="208"/>
        <end position="231"/>
    </location>
</feature>
<name>A0ABD2JYX6_9BILA</name>
<dbReference type="EMBL" id="JBICBT010000875">
    <property type="protein sequence ID" value="KAL3095725.1"/>
    <property type="molecule type" value="Genomic_DNA"/>
</dbReference>
<protein>
    <submittedName>
        <fullName evidence="3">Uncharacterized protein</fullName>
    </submittedName>
</protein>
<feature type="region of interest" description="Disordered" evidence="1">
    <location>
        <begin position="269"/>
        <end position="293"/>
    </location>
</feature>
<accession>A0ABD2JYX6</accession>
<reference evidence="3 4" key="1">
    <citation type="submission" date="2024-10" db="EMBL/GenBank/DDBJ databases">
        <authorList>
            <person name="Kim D."/>
        </authorList>
    </citation>
    <scope>NUCLEOTIDE SEQUENCE [LARGE SCALE GENOMIC DNA]</scope>
    <source>
        <strain evidence="3">BH-2024</strain>
    </source>
</reference>
<gene>
    <name evidence="3" type="ORF">niasHT_024901</name>
</gene>
<feature type="compositionally biased region" description="Basic and acidic residues" evidence="1">
    <location>
        <begin position="59"/>
        <end position="72"/>
    </location>
</feature>
<feature type="compositionally biased region" description="Low complexity" evidence="1">
    <location>
        <begin position="166"/>
        <end position="176"/>
    </location>
</feature>
<keyword evidence="4" id="KW-1185">Reference proteome</keyword>
<feature type="compositionally biased region" description="Low complexity" evidence="1">
    <location>
        <begin position="270"/>
        <end position="285"/>
    </location>
</feature>
<organism evidence="3 4">
    <name type="scientific">Heterodera trifolii</name>
    <dbReference type="NCBI Taxonomy" id="157864"/>
    <lineage>
        <taxon>Eukaryota</taxon>
        <taxon>Metazoa</taxon>
        <taxon>Ecdysozoa</taxon>
        <taxon>Nematoda</taxon>
        <taxon>Chromadorea</taxon>
        <taxon>Rhabditida</taxon>
        <taxon>Tylenchina</taxon>
        <taxon>Tylenchomorpha</taxon>
        <taxon>Tylenchoidea</taxon>
        <taxon>Heteroderidae</taxon>
        <taxon>Heteroderinae</taxon>
        <taxon>Heterodera</taxon>
    </lineage>
</organism>
<feature type="signal peptide" evidence="2">
    <location>
        <begin position="1"/>
        <end position="19"/>
    </location>
</feature>
<evidence type="ECO:0000313" key="3">
    <source>
        <dbReference type="EMBL" id="KAL3095725.1"/>
    </source>
</evidence>
<feature type="compositionally biased region" description="Low complexity" evidence="1">
    <location>
        <begin position="93"/>
        <end position="109"/>
    </location>
</feature>